<dbReference type="PANTHER" id="PTHR30346">
    <property type="entry name" value="TRANSCRIPTIONAL DUAL REGULATOR HCAR-RELATED"/>
    <property type="match status" value="1"/>
</dbReference>
<dbReference type="GO" id="GO:0003700">
    <property type="term" value="F:DNA-binding transcription factor activity"/>
    <property type="evidence" value="ECO:0007669"/>
    <property type="project" value="InterPro"/>
</dbReference>
<evidence type="ECO:0000256" key="2">
    <source>
        <dbReference type="ARBA" id="ARBA00023015"/>
    </source>
</evidence>
<evidence type="ECO:0000256" key="3">
    <source>
        <dbReference type="ARBA" id="ARBA00023125"/>
    </source>
</evidence>
<gene>
    <name evidence="6" type="ORF">UA74_07545</name>
</gene>
<dbReference type="RefSeq" id="WP_075739653.1">
    <property type="nucleotide sequence ID" value="NZ_CP016076.1"/>
</dbReference>
<keyword evidence="3" id="KW-0238">DNA-binding</keyword>
<dbReference type="KEGG" id="acad:UA74_07545"/>
<feature type="domain" description="HTH lysR-type" evidence="5">
    <location>
        <begin position="3"/>
        <end position="60"/>
    </location>
</feature>
<evidence type="ECO:0000259" key="5">
    <source>
        <dbReference type="PROSITE" id="PS50931"/>
    </source>
</evidence>
<protein>
    <submittedName>
        <fullName evidence="6">Transcriptional regulator</fullName>
    </submittedName>
</protein>
<dbReference type="PANTHER" id="PTHR30346:SF0">
    <property type="entry name" value="HCA OPERON TRANSCRIPTIONAL ACTIVATOR HCAR"/>
    <property type="match status" value="1"/>
</dbReference>
<dbReference type="Pfam" id="PF03466">
    <property type="entry name" value="LysR_substrate"/>
    <property type="match status" value="1"/>
</dbReference>
<dbReference type="Pfam" id="PF00126">
    <property type="entry name" value="HTH_1"/>
    <property type="match status" value="1"/>
</dbReference>
<sequence>MDVDTRVLRYFVAVAEHLNFTRAAEQLFISQPALSRQIRQLETELRTPLLERTSREVRLTPAGEELLPAARRLITDWQTAQRAARTVAAAASQVLRIGFVATGAGPLTTRARTLFAGRHPEVTVEPKRFDWGGEVAALRDGLVDVAFLWLPADTTGLRVEVIAEERRMVALARDHRLAAQPDVSILDLNPEPLGWTRRAPRPWVDWWAVNPRPDGTEPLWGPENDNVEEMLEHVAAEAAISIGSESMAAYYARPDLVWRPIRDVPPLRIGLGTTPGPMSPLVAGFVEVVRLLVGSATDDGPVGGAESA</sequence>
<dbReference type="InterPro" id="IPR005119">
    <property type="entry name" value="LysR_subst-bd"/>
</dbReference>
<dbReference type="InterPro" id="IPR036388">
    <property type="entry name" value="WH-like_DNA-bd_sf"/>
</dbReference>
<keyword evidence="2" id="KW-0805">Transcription regulation</keyword>
<dbReference type="FunFam" id="1.10.10.10:FF:000001">
    <property type="entry name" value="LysR family transcriptional regulator"/>
    <property type="match status" value="1"/>
</dbReference>
<dbReference type="PROSITE" id="PS50931">
    <property type="entry name" value="HTH_LYSR"/>
    <property type="match status" value="1"/>
</dbReference>
<dbReference type="Gene3D" id="3.40.190.10">
    <property type="entry name" value="Periplasmic binding protein-like II"/>
    <property type="match status" value="2"/>
</dbReference>
<dbReference type="Gene3D" id="1.10.10.10">
    <property type="entry name" value="Winged helix-like DNA-binding domain superfamily/Winged helix DNA-binding domain"/>
    <property type="match status" value="1"/>
</dbReference>
<evidence type="ECO:0000256" key="4">
    <source>
        <dbReference type="ARBA" id="ARBA00023163"/>
    </source>
</evidence>
<dbReference type="GO" id="GO:0032993">
    <property type="term" value="C:protein-DNA complex"/>
    <property type="evidence" value="ECO:0007669"/>
    <property type="project" value="TreeGrafter"/>
</dbReference>
<dbReference type="GO" id="GO:0003677">
    <property type="term" value="F:DNA binding"/>
    <property type="evidence" value="ECO:0007669"/>
    <property type="project" value="UniProtKB-KW"/>
</dbReference>
<dbReference type="InterPro" id="IPR036390">
    <property type="entry name" value="WH_DNA-bd_sf"/>
</dbReference>
<dbReference type="CDD" id="cd08414">
    <property type="entry name" value="PBP2_LTTR_aromatics_like"/>
    <property type="match status" value="1"/>
</dbReference>
<dbReference type="SUPFAM" id="SSF53850">
    <property type="entry name" value="Periplasmic binding protein-like II"/>
    <property type="match status" value="1"/>
</dbReference>
<keyword evidence="4" id="KW-0804">Transcription</keyword>
<organism evidence="6 7">
    <name type="scientific">Actinoalloteichus fjordicus</name>
    <dbReference type="NCBI Taxonomy" id="1612552"/>
    <lineage>
        <taxon>Bacteria</taxon>
        <taxon>Bacillati</taxon>
        <taxon>Actinomycetota</taxon>
        <taxon>Actinomycetes</taxon>
        <taxon>Pseudonocardiales</taxon>
        <taxon>Pseudonocardiaceae</taxon>
        <taxon>Actinoalloteichus</taxon>
    </lineage>
</organism>
<dbReference type="PRINTS" id="PR00039">
    <property type="entry name" value="HTHLYSR"/>
</dbReference>
<comment type="similarity">
    <text evidence="1">Belongs to the LysR transcriptional regulatory family.</text>
</comment>
<evidence type="ECO:0000313" key="6">
    <source>
        <dbReference type="EMBL" id="APU13578.1"/>
    </source>
</evidence>
<dbReference type="SUPFAM" id="SSF46785">
    <property type="entry name" value="Winged helix' DNA-binding domain"/>
    <property type="match status" value="1"/>
</dbReference>
<evidence type="ECO:0000313" key="7">
    <source>
        <dbReference type="Proteomes" id="UP000185511"/>
    </source>
</evidence>
<accession>A0AAC9L8Z9</accession>
<name>A0AAC9L8Z9_9PSEU</name>
<proteinExistence type="inferred from homology"/>
<dbReference type="InterPro" id="IPR000847">
    <property type="entry name" value="LysR_HTH_N"/>
</dbReference>
<dbReference type="EMBL" id="CP016076">
    <property type="protein sequence ID" value="APU13578.1"/>
    <property type="molecule type" value="Genomic_DNA"/>
</dbReference>
<dbReference type="Proteomes" id="UP000185511">
    <property type="component" value="Chromosome"/>
</dbReference>
<evidence type="ECO:0000256" key="1">
    <source>
        <dbReference type="ARBA" id="ARBA00009437"/>
    </source>
</evidence>
<dbReference type="AlphaFoldDB" id="A0AAC9L8Z9"/>
<reference evidence="7" key="1">
    <citation type="submission" date="2016-06" db="EMBL/GenBank/DDBJ databases">
        <title>Complete genome sequence of Actinoalloteichus fjordicus DSM 46855 (=ADI127-17), type strain of the new species Actinoalloteichus fjordicus.</title>
        <authorList>
            <person name="Ruckert C."/>
            <person name="Nouioui I."/>
            <person name="Willmese J."/>
            <person name="van Wezel G."/>
            <person name="Klenk H.-P."/>
            <person name="Kalinowski J."/>
            <person name="Zotchev S.B."/>
        </authorList>
    </citation>
    <scope>NUCLEOTIDE SEQUENCE [LARGE SCALE GENOMIC DNA]</scope>
    <source>
        <strain evidence="7">ADI127-7</strain>
    </source>
</reference>
<keyword evidence="7" id="KW-1185">Reference proteome</keyword>